<sequence length="198" mass="21637">MTTTTPGPAPLTDAEVQALREAVTEAVLSTPVGLRDALADDPDASLRLVAATRVAAEETSRLLREAVAGARSAGHRWDTLGTLLGVSKQAAQQRFATPTRPDPHVGDAGAPERKVLSPITSLEEMAVLAEEGRHGWHIVDYGTLFHVVEASETQWEHHRQPWAPGARRRLEAQGWTLVKTMTFPWGYYKRPLDLPAQP</sequence>
<protein>
    <submittedName>
        <fullName evidence="1">Uncharacterized protein</fullName>
    </submittedName>
</protein>
<proteinExistence type="predicted"/>
<name>A0A7Y9J0W9_9ACTN</name>
<reference evidence="1 2" key="1">
    <citation type="submission" date="2020-07" db="EMBL/GenBank/DDBJ databases">
        <title>Sequencing the genomes of 1000 actinobacteria strains.</title>
        <authorList>
            <person name="Klenk H.-P."/>
        </authorList>
    </citation>
    <scope>NUCLEOTIDE SEQUENCE [LARGE SCALE GENOMIC DNA]</scope>
    <source>
        <strain evidence="1 2">DSM 7487</strain>
    </source>
</reference>
<dbReference type="RefSeq" id="WP_179751743.1">
    <property type="nucleotide sequence ID" value="NZ_BAAAGN010000018.1"/>
</dbReference>
<gene>
    <name evidence="1" type="ORF">BJ968_002167</name>
</gene>
<dbReference type="AlphaFoldDB" id="A0A7Y9J0W9"/>
<accession>A0A7Y9J0W9</accession>
<dbReference type="Proteomes" id="UP000521922">
    <property type="component" value="Unassembled WGS sequence"/>
</dbReference>
<comment type="caution">
    <text evidence="1">The sequence shown here is derived from an EMBL/GenBank/DDBJ whole genome shotgun (WGS) entry which is preliminary data.</text>
</comment>
<evidence type="ECO:0000313" key="2">
    <source>
        <dbReference type="Proteomes" id="UP000521922"/>
    </source>
</evidence>
<keyword evidence="2" id="KW-1185">Reference proteome</keyword>
<organism evidence="1 2">
    <name type="scientific">Kineococcus aurantiacus</name>
    <dbReference type="NCBI Taxonomy" id="37633"/>
    <lineage>
        <taxon>Bacteria</taxon>
        <taxon>Bacillati</taxon>
        <taxon>Actinomycetota</taxon>
        <taxon>Actinomycetes</taxon>
        <taxon>Kineosporiales</taxon>
        <taxon>Kineosporiaceae</taxon>
        <taxon>Kineococcus</taxon>
    </lineage>
</organism>
<evidence type="ECO:0000313" key="1">
    <source>
        <dbReference type="EMBL" id="NYD22627.1"/>
    </source>
</evidence>
<dbReference type="EMBL" id="JACCBB010000001">
    <property type="protein sequence ID" value="NYD22627.1"/>
    <property type="molecule type" value="Genomic_DNA"/>
</dbReference>